<evidence type="ECO:0000313" key="1">
    <source>
        <dbReference type="EMBL" id="ABC30383.1"/>
    </source>
</evidence>
<dbReference type="HOGENOM" id="CLU_540500_0_0_6"/>
<dbReference type="Proteomes" id="UP000000238">
    <property type="component" value="Chromosome"/>
</dbReference>
<name>Q2SG41_HAHCH</name>
<protein>
    <submittedName>
        <fullName evidence="1">Uncharacterized protein</fullName>
    </submittedName>
</protein>
<dbReference type="EMBL" id="CP000155">
    <property type="protein sequence ID" value="ABC30383.1"/>
    <property type="molecule type" value="Genomic_DNA"/>
</dbReference>
<evidence type="ECO:0000313" key="2">
    <source>
        <dbReference type="Proteomes" id="UP000000238"/>
    </source>
</evidence>
<gene>
    <name evidence="1" type="ordered locus">HCH_03643</name>
</gene>
<organism evidence="1 2">
    <name type="scientific">Hahella chejuensis (strain KCTC 2396)</name>
    <dbReference type="NCBI Taxonomy" id="349521"/>
    <lineage>
        <taxon>Bacteria</taxon>
        <taxon>Pseudomonadati</taxon>
        <taxon>Pseudomonadota</taxon>
        <taxon>Gammaproteobacteria</taxon>
        <taxon>Oceanospirillales</taxon>
        <taxon>Hahellaceae</taxon>
        <taxon>Hahella</taxon>
    </lineage>
</organism>
<proteinExistence type="predicted"/>
<keyword evidence="2" id="KW-1185">Reference proteome</keyword>
<sequence>MESLLSESSLTNSLLTKIRARLPVVDGALQTHAGVPVCDYTRSGFRFFQSSFQPRQDLADVLRSYVSPLLGEAVAAAVSADILNHPVALTANHHGVDYFAQSVQGTLLFGLSTGAATLPVFACANIPLNNLTYPRGMLLYPEAKFAESAASGAFPLKIPLFPDRLKRTIVARTPALDANMLQNAQKRVRAACSDDSRLAEAALSLLRDDYEAEAVMSAADYSDQAVMLNQRLWRRLFAANVSAPTLVYLEMEKIATMLLEYDLANPDSLASILFFEQPLLQALDAELKGINGSGTFLFWGVDDAGRRVSLGLTAEDGGAATLRAVDGQQSDYAVPLTAGPLLQELRSGRLLPSLFTNFLVIALARGVTCAGGYYQASYLPRMQRSVLNALQRHFGEDARFQAIARAFTGFYLSGMQTVVTRTRDDGYVPAGPVEILAAGGLDASAVARIRAMTVEQAHIASLLETAADVMSGQETMPEGWTTTLAGECRRRLAGAPVTIEA</sequence>
<dbReference type="RefSeq" id="WP_011397451.1">
    <property type="nucleotide sequence ID" value="NC_007645.1"/>
</dbReference>
<dbReference type="KEGG" id="hch:HCH_03643"/>
<accession>Q2SG41</accession>
<dbReference type="STRING" id="349521.HCH_03643"/>
<dbReference type="eggNOG" id="ENOG502ZABY">
    <property type="taxonomic scope" value="Bacteria"/>
</dbReference>
<dbReference type="OrthoDB" id="2024761at2"/>
<dbReference type="AlphaFoldDB" id="Q2SG41"/>
<reference evidence="1 2" key="1">
    <citation type="journal article" date="2005" name="Nucleic Acids Res.">
        <title>Genomic blueprint of Hahella chejuensis, a marine microbe producing an algicidal agent.</title>
        <authorList>
            <person name="Jeong H."/>
            <person name="Yim J.H."/>
            <person name="Lee C."/>
            <person name="Choi S.-H."/>
            <person name="Park Y.K."/>
            <person name="Yoon S.H."/>
            <person name="Hur C.-G."/>
            <person name="Kang H.-Y."/>
            <person name="Kim D."/>
            <person name="Lee H.H."/>
            <person name="Park K.H."/>
            <person name="Park S.-H."/>
            <person name="Park H.-S."/>
            <person name="Lee H.K."/>
            <person name="Oh T.K."/>
            <person name="Kim J.F."/>
        </authorList>
    </citation>
    <scope>NUCLEOTIDE SEQUENCE [LARGE SCALE GENOMIC DNA]</scope>
    <source>
        <strain evidence="1 2">KCTC 2396</strain>
    </source>
</reference>